<name>A0A4Z1HU90_9HELO</name>
<dbReference type="GO" id="GO:0022857">
    <property type="term" value="F:transmembrane transporter activity"/>
    <property type="evidence" value="ECO:0007669"/>
    <property type="project" value="TreeGrafter"/>
</dbReference>
<evidence type="ECO:0008006" key="8">
    <source>
        <dbReference type="Google" id="ProtNLM"/>
    </source>
</evidence>
<dbReference type="PANTHER" id="PTHR23501">
    <property type="entry name" value="MAJOR FACILITATOR SUPERFAMILY"/>
    <property type="match status" value="1"/>
</dbReference>
<keyword evidence="4 5" id="KW-0472">Membrane</keyword>
<feature type="transmembrane region" description="Helical" evidence="5">
    <location>
        <begin position="253"/>
        <end position="277"/>
    </location>
</feature>
<protein>
    <recommendedName>
        <fullName evidence="8">Major facilitator superfamily (MFS) profile domain-containing protein</fullName>
    </recommendedName>
</protein>
<comment type="subcellular location">
    <subcellularLocation>
        <location evidence="1">Membrane</location>
        <topology evidence="1">Multi-pass membrane protein</topology>
    </subcellularLocation>
</comment>
<evidence type="ECO:0000256" key="2">
    <source>
        <dbReference type="ARBA" id="ARBA00022692"/>
    </source>
</evidence>
<feature type="transmembrane region" description="Helical" evidence="5">
    <location>
        <begin position="45"/>
        <end position="68"/>
    </location>
</feature>
<dbReference type="OrthoDB" id="440553at2759"/>
<evidence type="ECO:0000256" key="5">
    <source>
        <dbReference type="SAM" id="Phobius"/>
    </source>
</evidence>
<keyword evidence="2 5" id="KW-0812">Transmembrane</keyword>
<dbReference type="AlphaFoldDB" id="A0A4Z1HU90"/>
<dbReference type="PANTHER" id="PTHR23501:SF43">
    <property type="entry name" value="MULTIDRUG TRANSPORTER, PUTATIVE (AFU_ORTHOLOGUE AFUA_6G03040)-RELATED"/>
    <property type="match status" value="1"/>
</dbReference>
<dbReference type="InterPro" id="IPR036259">
    <property type="entry name" value="MFS_trans_sf"/>
</dbReference>
<evidence type="ECO:0000256" key="4">
    <source>
        <dbReference type="ARBA" id="ARBA00023136"/>
    </source>
</evidence>
<evidence type="ECO:0000256" key="1">
    <source>
        <dbReference type="ARBA" id="ARBA00004141"/>
    </source>
</evidence>
<feature type="transmembrane region" description="Helical" evidence="5">
    <location>
        <begin position="190"/>
        <end position="209"/>
    </location>
</feature>
<feature type="transmembrane region" description="Helical" evidence="5">
    <location>
        <begin position="165"/>
        <end position="183"/>
    </location>
</feature>
<evidence type="ECO:0000313" key="6">
    <source>
        <dbReference type="EMBL" id="TGO48513.1"/>
    </source>
</evidence>
<organism evidence="6 7">
    <name type="scientific">Botryotinia convoluta</name>
    <dbReference type="NCBI Taxonomy" id="54673"/>
    <lineage>
        <taxon>Eukaryota</taxon>
        <taxon>Fungi</taxon>
        <taxon>Dikarya</taxon>
        <taxon>Ascomycota</taxon>
        <taxon>Pezizomycotina</taxon>
        <taxon>Leotiomycetes</taxon>
        <taxon>Helotiales</taxon>
        <taxon>Sclerotiniaceae</taxon>
        <taxon>Botryotinia</taxon>
    </lineage>
</organism>
<keyword evidence="7" id="KW-1185">Reference proteome</keyword>
<comment type="caution">
    <text evidence="6">The sequence shown here is derived from an EMBL/GenBank/DDBJ whole genome shotgun (WGS) entry which is preliminary data.</text>
</comment>
<feature type="transmembrane region" description="Helical" evidence="5">
    <location>
        <begin position="80"/>
        <end position="103"/>
    </location>
</feature>
<dbReference type="Proteomes" id="UP000297527">
    <property type="component" value="Unassembled WGS sequence"/>
</dbReference>
<reference evidence="6 7" key="1">
    <citation type="submission" date="2017-12" db="EMBL/GenBank/DDBJ databases">
        <title>Comparative genomics of Botrytis spp.</title>
        <authorList>
            <person name="Valero-Jimenez C.A."/>
            <person name="Tapia P."/>
            <person name="Veloso J."/>
            <person name="Silva-Moreno E."/>
            <person name="Staats M."/>
            <person name="Valdes J.H."/>
            <person name="Van Kan J.A.L."/>
        </authorList>
    </citation>
    <scope>NUCLEOTIDE SEQUENCE [LARGE SCALE GENOMIC DNA]</scope>
    <source>
        <strain evidence="6 7">MUCL11595</strain>
    </source>
</reference>
<dbReference type="Gene3D" id="1.20.1250.20">
    <property type="entry name" value="MFS general substrate transporter like domains"/>
    <property type="match status" value="1"/>
</dbReference>
<proteinExistence type="predicted"/>
<keyword evidence="3 5" id="KW-1133">Transmembrane helix</keyword>
<dbReference type="EMBL" id="PQXN01000237">
    <property type="protein sequence ID" value="TGO48513.1"/>
    <property type="molecule type" value="Genomic_DNA"/>
</dbReference>
<dbReference type="GO" id="GO:0005886">
    <property type="term" value="C:plasma membrane"/>
    <property type="evidence" value="ECO:0007669"/>
    <property type="project" value="TreeGrafter"/>
</dbReference>
<evidence type="ECO:0000313" key="7">
    <source>
        <dbReference type="Proteomes" id="UP000297527"/>
    </source>
</evidence>
<sequence length="354" mass="38505">MEMGLLSKSASIPLGTVILALLSLLLPLTMPYTENTTCTVINFRCLIRIDITGALLLLGLCTFIVTPLQLAATGDSFGSVVNIVLFICAGVSLAATLFWEWFVTTKRELPEPVFPWRFLTDRRVCDMILNVFFAGGILIVCIIQLPQHFQTVNEDTTYRAATRLLVFGIFIPIAGGVSSMLISNTRVPPVHLIIIGTLFQIAGAVGLSMTSTLVTIYSSQYAFLILAGAGIGVSNVAIIIMVPFVVQKRDLAVGVAVMTQFRVLGGTLGLSIVTSVMNRTIRKELLLLLTPIEAEMVLRSIDTIKELPLRLGDAVRSIFGRGYNLQMKLMIGFAIAQLPATALMWTKDPLKVAK</sequence>
<feature type="transmembrane region" description="Helical" evidence="5">
    <location>
        <begin position="221"/>
        <end position="246"/>
    </location>
</feature>
<feature type="transmembrane region" description="Helical" evidence="5">
    <location>
        <begin position="124"/>
        <end position="145"/>
    </location>
</feature>
<dbReference type="SUPFAM" id="SSF103473">
    <property type="entry name" value="MFS general substrate transporter"/>
    <property type="match status" value="1"/>
</dbReference>
<feature type="transmembrane region" description="Helical" evidence="5">
    <location>
        <begin position="12"/>
        <end position="33"/>
    </location>
</feature>
<accession>A0A4Z1HU90</accession>
<gene>
    <name evidence="6" type="ORF">BCON_0238g00030</name>
</gene>
<evidence type="ECO:0000256" key="3">
    <source>
        <dbReference type="ARBA" id="ARBA00022989"/>
    </source>
</evidence>